<keyword evidence="5" id="KW-0539">Nucleus</keyword>
<proteinExistence type="predicted"/>
<dbReference type="GO" id="GO:0000981">
    <property type="term" value="F:DNA-binding transcription factor activity, RNA polymerase II-specific"/>
    <property type="evidence" value="ECO:0007669"/>
    <property type="project" value="InterPro"/>
</dbReference>
<protein>
    <submittedName>
        <fullName evidence="7">Aflatoxin biosynthesis regulatory protein</fullName>
    </submittedName>
</protein>
<evidence type="ECO:0000256" key="4">
    <source>
        <dbReference type="ARBA" id="ARBA00023163"/>
    </source>
</evidence>
<dbReference type="PANTHER" id="PTHR47660">
    <property type="entry name" value="TRANSCRIPTION FACTOR WITH C2H2 AND ZN(2)-CYS(6) DNA BINDING DOMAIN (EUROFUNG)-RELATED-RELATED"/>
    <property type="match status" value="1"/>
</dbReference>
<gene>
    <name evidence="7" type="ORF">VM1G_09735</name>
</gene>
<dbReference type="Proteomes" id="UP000078559">
    <property type="component" value="Chromosome 12"/>
</dbReference>
<keyword evidence="2" id="KW-0862">Zinc</keyword>
<evidence type="ECO:0000313" key="8">
    <source>
        <dbReference type="Proteomes" id="UP000078559"/>
    </source>
</evidence>
<dbReference type="OrthoDB" id="4216928at2759"/>
<reference evidence="7" key="1">
    <citation type="submission" date="2014-12" db="EMBL/GenBank/DDBJ databases">
        <title>Genome Sequence of Valsa Canker Pathogens Uncovers a Specific Adaption of Colonization on Woody Bark.</title>
        <authorList>
            <person name="Yin Z."/>
            <person name="Liu H."/>
            <person name="Gao X."/>
            <person name="Li Z."/>
            <person name="Song N."/>
            <person name="Ke X."/>
            <person name="Dai Q."/>
            <person name="Wu Y."/>
            <person name="Sun Y."/>
            <person name="Xu J.-R."/>
            <person name="Kang Z.K."/>
            <person name="Wang L."/>
            <person name="Huang L."/>
        </authorList>
    </citation>
    <scope>NUCLEOTIDE SEQUENCE [LARGE SCALE GENOMIC DNA]</scope>
    <source>
        <strain evidence="7">03-8</strain>
    </source>
</reference>
<feature type="domain" description="Zn(2)-C6 fungal-type" evidence="6">
    <location>
        <begin position="19"/>
        <end position="49"/>
    </location>
</feature>
<organism evidence="7 8">
    <name type="scientific">Cytospora mali</name>
    <name type="common">Apple Valsa canker fungus</name>
    <name type="synonym">Valsa mali</name>
    <dbReference type="NCBI Taxonomy" id="578113"/>
    <lineage>
        <taxon>Eukaryota</taxon>
        <taxon>Fungi</taxon>
        <taxon>Dikarya</taxon>
        <taxon>Ascomycota</taxon>
        <taxon>Pezizomycotina</taxon>
        <taxon>Sordariomycetes</taxon>
        <taxon>Sordariomycetidae</taxon>
        <taxon>Diaporthales</taxon>
        <taxon>Cytosporaceae</taxon>
        <taxon>Cytospora</taxon>
    </lineage>
</organism>
<dbReference type="SMART" id="SM00066">
    <property type="entry name" value="GAL4"/>
    <property type="match status" value="1"/>
</dbReference>
<evidence type="ECO:0000256" key="2">
    <source>
        <dbReference type="ARBA" id="ARBA00022833"/>
    </source>
</evidence>
<keyword evidence="4" id="KW-0804">Transcription</keyword>
<dbReference type="Gene3D" id="4.10.240.10">
    <property type="entry name" value="Zn(2)-C6 fungal-type DNA-binding domain"/>
    <property type="match status" value="1"/>
</dbReference>
<evidence type="ECO:0000256" key="3">
    <source>
        <dbReference type="ARBA" id="ARBA00023015"/>
    </source>
</evidence>
<dbReference type="Pfam" id="PF00172">
    <property type="entry name" value="Zn_clus"/>
    <property type="match status" value="1"/>
</dbReference>
<dbReference type="GO" id="GO:0008270">
    <property type="term" value="F:zinc ion binding"/>
    <property type="evidence" value="ECO:0007669"/>
    <property type="project" value="InterPro"/>
</dbReference>
<dbReference type="PROSITE" id="PS50048">
    <property type="entry name" value="ZN2_CY6_FUNGAL_2"/>
    <property type="match status" value="1"/>
</dbReference>
<dbReference type="InterPro" id="IPR001138">
    <property type="entry name" value="Zn2Cys6_DnaBD"/>
</dbReference>
<sequence length="467" mass="51842">MSPPLPRMERGDPPPRRKSCQACVKAKRRCDQRSPACLRCVQRNIICQYPARPSAGNIRSIPCQTPLSAGVLTNPSEIQPEIGSQDEALLNAMEMAQDLQFFGSPWPGDAAHDLHFDEMALGAVDGPLLTSNSALRGQDDTQTGINEQNDPELSFDFAGMGSSSATTDLATRLPLAVSAPNRLDVAALTRELEGNLSYAIDQIKAAPRTMLMETETPWCHPLLYKERMPRVMQDAVSSCALYIAKNSVNAPVIMSCIDARVNDLLDSTLPEDPLDTLARTHALLLYQIIRFFDGDILARSSADATFGELESSVDSLTQHITWAGESNPGTSGKDFDLATFPLQPSREYWKEWVFQESARRTFLAASFFLRTWKLLSGRPLPCCRRDIPLYMHQSWTLSAHLWQARNAYEFSLAWKERKHYVVTRKAVISTLADAGRDDIESFGKMLLTTAMGIDEARAWLGMKGVAL</sequence>
<dbReference type="PANTHER" id="PTHR47660:SF3">
    <property type="entry name" value="FINGER DOMAIN PROTEIN, PUTATIVE (AFU_ORTHOLOGUE AFUA_4G03310)-RELATED"/>
    <property type="match status" value="1"/>
</dbReference>
<evidence type="ECO:0000256" key="5">
    <source>
        <dbReference type="ARBA" id="ARBA00023242"/>
    </source>
</evidence>
<dbReference type="AlphaFoldDB" id="A0A194WCW3"/>
<accession>A0A194WCW3</accession>
<keyword evidence="1" id="KW-0479">Metal-binding</keyword>
<keyword evidence="8" id="KW-1185">Reference proteome</keyword>
<keyword evidence="3" id="KW-0805">Transcription regulation</keyword>
<dbReference type="SUPFAM" id="SSF57701">
    <property type="entry name" value="Zn2/Cys6 DNA-binding domain"/>
    <property type="match status" value="1"/>
</dbReference>
<dbReference type="CDD" id="cd00067">
    <property type="entry name" value="GAL4"/>
    <property type="match status" value="1"/>
</dbReference>
<dbReference type="SMR" id="A0A194WCW3"/>
<name>A0A194WCW3_CYTMA</name>
<evidence type="ECO:0000256" key="1">
    <source>
        <dbReference type="ARBA" id="ARBA00022723"/>
    </source>
</evidence>
<dbReference type="InterPro" id="IPR036864">
    <property type="entry name" value="Zn2-C6_fun-type_DNA-bd_sf"/>
</dbReference>
<evidence type="ECO:0000313" key="7">
    <source>
        <dbReference type="EMBL" id="KUI74246.1"/>
    </source>
</evidence>
<evidence type="ECO:0000259" key="6">
    <source>
        <dbReference type="PROSITE" id="PS50048"/>
    </source>
</evidence>
<dbReference type="EMBL" id="CM003109">
    <property type="protein sequence ID" value="KUI74246.1"/>
    <property type="molecule type" value="Genomic_DNA"/>
</dbReference>